<evidence type="ECO:0000256" key="1">
    <source>
        <dbReference type="SAM" id="MobiDB-lite"/>
    </source>
</evidence>
<dbReference type="EMBL" id="QPFP01000359">
    <property type="protein sequence ID" value="TEB15355.1"/>
    <property type="molecule type" value="Genomic_DNA"/>
</dbReference>
<evidence type="ECO:0000313" key="3">
    <source>
        <dbReference type="Proteomes" id="UP000298030"/>
    </source>
</evidence>
<name>A0A4Y7S2H1_COPMI</name>
<feature type="compositionally biased region" description="Polar residues" evidence="1">
    <location>
        <begin position="38"/>
        <end position="52"/>
    </location>
</feature>
<accession>A0A4Y7S2H1</accession>
<feature type="region of interest" description="Disordered" evidence="1">
    <location>
        <begin position="279"/>
        <end position="312"/>
    </location>
</feature>
<dbReference type="AlphaFoldDB" id="A0A4Y7S2H1"/>
<feature type="compositionally biased region" description="Basic and acidic residues" evidence="1">
    <location>
        <begin position="300"/>
        <end position="309"/>
    </location>
</feature>
<evidence type="ECO:0000313" key="2">
    <source>
        <dbReference type="EMBL" id="TEB15355.1"/>
    </source>
</evidence>
<feature type="region of interest" description="Disordered" evidence="1">
    <location>
        <begin position="167"/>
        <end position="241"/>
    </location>
</feature>
<gene>
    <name evidence="2" type="ORF">FA13DRAFT_1721222</name>
</gene>
<feature type="compositionally biased region" description="Polar residues" evidence="1">
    <location>
        <begin position="83"/>
        <end position="98"/>
    </location>
</feature>
<feature type="region of interest" description="Disordered" evidence="1">
    <location>
        <begin position="16"/>
        <end position="103"/>
    </location>
</feature>
<dbReference type="Proteomes" id="UP000298030">
    <property type="component" value="Unassembled WGS sequence"/>
</dbReference>
<feature type="compositionally biased region" description="Basic residues" evidence="1">
    <location>
        <begin position="71"/>
        <end position="80"/>
    </location>
</feature>
<organism evidence="2 3">
    <name type="scientific">Coprinellus micaceus</name>
    <name type="common">Glistening ink-cap mushroom</name>
    <name type="synonym">Coprinus micaceus</name>
    <dbReference type="NCBI Taxonomy" id="71717"/>
    <lineage>
        <taxon>Eukaryota</taxon>
        <taxon>Fungi</taxon>
        <taxon>Dikarya</taxon>
        <taxon>Basidiomycota</taxon>
        <taxon>Agaricomycotina</taxon>
        <taxon>Agaricomycetes</taxon>
        <taxon>Agaricomycetidae</taxon>
        <taxon>Agaricales</taxon>
        <taxon>Agaricineae</taxon>
        <taxon>Psathyrellaceae</taxon>
        <taxon>Coprinellus</taxon>
    </lineage>
</organism>
<proteinExistence type="predicted"/>
<sequence length="370" mass="39323">MSEDRWDLASLSPLTSLAASSSPGNAALPLADGDHVKTSTPDGGSALPSLTRSAVVAQTRAPLRIPPRQNPGRRAKKPIASRRSPSPSEDQDGYSDSGSEWKGIVEDYTGNHSVPLSRLDGISLSSFAPGMFPQFGLDHHAEDFPMGVSTGVSAQGWPMTQEYAAGAPAQPIPTPFSLSASPEAPPQKSPPDEYSPPCLPMPAHRISQTPEAPALSSPGHHFPLSPEPYITKSPETRAPSLPAPSIPTSPTHISVWESSPPPDVYHDLPITRQEIVSSVSQRRNHPLPGIPVTSTPLSHHRIEGDHPDSPADSDAGVVPLLESPSSVSILQAQYQALYEDLVELATMKALIERQLEHLGEAANLNEATFA</sequence>
<feature type="compositionally biased region" description="Pro residues" evidence="1">
    <location>
        <begin position="183"/>
        <end position="200"/>
    </location>
</feature>
<reference evidence="2 3" key="1">
    <citation type="journal article" date="2019" name="Nat. Ecol. Evol.">
        <title>Megaphylogeny resolves global patterns of mushroom evolution.</title>
        <authorList>
            <person name="Varga T."/>
            <person name="Krizsan K."/>
            <person name="Foldi C."/>
            <person name="Dima B."/>
            <person name="Sanchez-Garcia M."/>
            <person name="Sanchez-Ramirez S."/>
            <person name="Szollosi G.J."/>
            <person name="Szarkandi J.G."/>
            <person name="Papp V."/>
            <person name="Albert L."/>
            <person name="Andreopoulos W."/>
            <person name="Angelini C."/>
            <person name="Antonin V."/>
            <person name="Barry K.W."/>
            <person name="Bougher N.L."/>
            <person name="Buchanan P."/>
            <person name="Buyck B."/>
            <person name="Bense V."/>
            <person name="Catcheside P."/>
            <person name="Chovatia M."/>
            <person name="Cooper J."/>
            <person name="Damon W."/>
            <person name="Desjardin D."/>
            <person name="Finy P."/>
            <person name="Geml J."/>
            <person name="Haridas S."/>
            <person name="Hughes K."/>
            <person name="Justo A."/>
            <person name="Karasinski D."/>
            <person name="Kautmanova I."/>
            <person name="Kiss B."/>
            <person name="Kocsube S."/>
            <person name="Kotiranta H."/>
            <person name="LaButti K.M."/>
            <person name="Lechner B.E."/>
            <person name="Liimatainen K."/>
            <person name="Lipzen A."/>
            <person name="Lukacs Z."/>
            <person name="Mihaltcheva S."/>
            <person name="Morgado L.N."/>
            <person name="Niskanen T."/>
            <person name="Noordeloos M.E."/>
            <person name="Ohm R.A."/>
            <person name="Ortiz-Santana B."/>
            <person name="Ovrebo C."/>
            <person name="Racz N."/>
            <person name="Riley R."/>
            <person name="Savchenko A."/>
            <person name="Shiryaev A."/>
            <person name="Soop K."/>
            <person name="Spirin V."/>
            <person name="Szebenyi C."/>
            <person name="Tomsovsky M."/>
            <person name="Tulloss R.E."/>
            <person name="Uehling J."/>
            <person name="Grigoriev I.V."/>
            <person name="Vagvolgyi C."/>
            <person name="Papp T."/>
            <person name="Martin F.M."/>
            <person name="Miettinen O."/>
            <person name="Hibbett D.S."/>
            <person name="Nagy L.G."/>
        </authorList>
    </citation>
    <scope>NUCLEOTIDE SEQUENCE [LARGE SCALE GENOMIC DNA]</scope>
    <source>
        <strain evidence="2 3">FP101781</strain>
    </source>
</reference>
<keyword evidence="3" id="KW-1185">Reference proteome</keyword>
<protein>
    <submittedName>
        <fullName evidence="2">Uncharacterized protein</fullName>
    </submittedName>
</protein>
<comment type="caution">
    <text evidence="2">The sequence shown here is derived from an EMBL/GenBank/DDBJ whole genome shotgun (WGS) entry which is preliminary data.</text>
</comment>